<organism evidence="2 3">
    <name type="scientific">Natronomonas aquatica</name>
    <dbReference type="NCBI Taxonomy" id="2841590"/>
    <lineage>
        <taxon>Archaea</taxon>
        <taxon>Methanobacteriati</taxon>
        <taxon>Methanobacteriota</taxon>
        <taxon>Stenosarchaea group</taxon>
        <taxon>Halobacteria</taxon>
        <taxon>Halobacteriales</taxon>
        <taxon>Natronomonadaceae</taxon>
        <taxon>Natronomonas</taxon>
    </lineage>
</organism>
<proteinExistence type="predicted"/>
<dbReference type="EMBL" id="JAHLKM010000002">
    <property type="protein sequence ID" value="MCQ4332379.1"/>
    <property type="molecule type" value="Genomic_DNA"/>
</dbReference>
<gene>
    <name evidence="2" type="ORF">KM295_02530</name>
</gene>
<comment type="caution">
    <text evidence="2">The sequence shown here is derived from an EMBL/GenBank/DDBJ whole genome shotgun (WGS) entry which is preliminary data.</text>
</comment>
<sequence>MKRRTFVTGTATVATLGLAGCLGGNEEQPRTDDEHVDALQAEIADRDVEVIDIQLAEDVVEVEHGYDGEPNDAIANVAMAFVERIADEWDVERLEGYLQDEEGNDWAWHAKAEWARAYADGEIGPEEYGERLRGTLSQVLDAEE</sequence>
<dbReference type="Proteomes" id="UP001139494">
    <property type="component" value="Unassembled WGS sequence"/>
</dbReference>
<evidence type="ECO:0000313" key="3">
    <source>
        <dbReference type="Proteomes" id="UP001139494"/>
    </source>
</evidence>
<dbReference type="AlphaFoldDB" id="A0A9R1CRJ7"/>
<dbReference type="InterPro" id="IPR058473">
    <property type="entry name" value="DUF8159"/>
</dbReference>
<name>A0A9R1CRJ7_9EURY</name>
<dbReference type="RefSeq" id="WP_256028302.1">
    <property type="nucleotide sequence ID" value="NZ_JAHLKM010000002.1"/>
</dbReference>
<protein>
    <recommendedName>
        <fullName evidence="1">DUF8159 domain-containing protein</fullName>
    </recommendedName>
</protein>
<keyword evidence="3" id="KW-1185">Reference proteome</keyword>
<evidence type="ECO:0000313" key="2">
    <source>
        <dbReference type="EMBL" id="MCQ4332379.1"/>
    </source>
</evidence>
<evidence type="ECO:0000259" key="1">
    <source>
        <dbReference type="Pfam" id="PF26490"/>
    </source>
</evidence>
<dbReference type="Pfam" id="PF26490">
    <property type="entry name" value="DUF8159"/>
    <property type="match status" value="1"/>
</dbReference>
<reference evidence="2" key="1">
    <citation type="journal article" date="2023" name="Front. Microbiol.">
        <title>Genomic-based phylogenetic and metabolic analyses of the genus Natronomonas, and description of Natronomonas aquatica sp. nov.</title>
        <authorList>
            <person name="Garcia-Roldan A."/>
            <person name="Duran-Viseras A."/>
            <person name="de la Haba R.R."/>
            <person name="Corral P."/>
            <person name="Sanchez-Porro C."/>
            <person name="Ventosa A."/>
        </authorList>
    </citation>
    <scope>NUCLEOTIDE SEQUENCE</scope>
    <source>
        <strain evidence="2">F2-12</strain>
    </source>
</reference>
<accession>A0A9R1CRJ7</accession>
<dbReference type="PROSITE" id="PS51257">
    <property type="entry name" value="PROKAR_LIPOPROTEIN"/>
    <property type="match status" value="1"/>
</dbReference>
<feature type="domain" description="DUF8159" evidence="1">
    <location>
        <begin position="31"/>
        <end position="138"/>
    </location>
</feature>